<protein>
    <submittedName>
        <fullName evidence="2">Uncharacterized protein</fullName>
    </submittedName>
</protein>
<organism evidence="2">
    <name type="scientific">uncultured Aureispira sp</name>
    <dbReference type="NCBI Taxonomy" id="1331704"/>
    <lineage>
        <taxon>Bacteria</taxon>
        <taxon>Pseudomonadati</taxon>
        <taxon>Bacteroidota</taxon>
        <taxon>Saprospiria</taxon>
        <taxon>Saprospirales</taxon>
        <taxon>Saprospiraceae</taxon>
        <taxon>Aureispira</taxon>
        <taxon>environmental samples</taxon>
    </lineage>
</organism>
<reference evidence="2" key="1">
    <citation type="submission" date="2020-01" db="EMBL/GenBank/DDBJ databases">
        <authorList>
            <person name="Meier V. D."/>
            <person name="Meier V D."/>
        </authorList>
    </citation>
    <scope>NUCLEOTIDE SEQUENCE</scope>
    <source>
        <strain evidence="2">HLG_WM_MAG_10</strain>
    </source>
</reference>
<feature type="region of interest" description="Disordered" evidence="1">
    <location>
        <begin position="89"/>
        <end position="124"/>
    </location>
</feature>
<gene>
    <name evidence="2" type="ORF">HELGO_WM39870</name>
</gene>
<proteinExistence type="predicted"/>
<accession>A0A6S6TEF7</accession>
<sequence>HFLRLLLDDYLSPILIQSNIMAKQRAKKVYDEEEETLQKRSVNGVFEDKKDDELMGINAAMEQEKSSSESTTEEEEAAQLTEKLLMEEQQENAEKEAASNGVTIPKATAARDPKKSKDPLEGEDLGLEEDDFLLARKVTKEDLEAHNQVNEEGLLGSNIRKPRDFVSVFSRGPSTNNAPKIDSSLPILNNKAMQKEVAAVQLLHNYHSKDNKEKSNTLQIFREMYLEEDLIEEIQSDSKAYQDEDLIQIIMNRL</sequence>
<evidence type="ECO:0000256" key="1">
    <source>
        <dbReference type="SAM" id="MobiDB-lite"/>
    </source>
</evidence>
<feature type="compositionally biased region" description="Basic and acidic residues" evidence="1">
    <location>
        <begin position="109"/>
        <end position="120"/>
    </location>
</feature>
<name>A0A6S6TEF7_9BACT</name>
<dbReference type="EMBL" id="CACVAQ010000199">
    <property type="protein sequence ID" value="CAA6813384.1"/>
    <property type="molecule type" value="Genomic_DNA"/>
</dbReference>
<dbReference type="AlphaFoldDB" id="A0A6S6TEF7"/>
<evidence type="ECO:0000313" key="2">
    <source>
        <dbReference type="EMBL" id="CAA6813384.1"/>
    </source>
</evidence>
<feature type="non-terminal residue" evidence="2">
    <location>
        <position position="1"/>
    </location>
</feature>